<gene>
    <name evidence="2" type="ORF">Csa_6G091270</name>
</gene>
<dbReference type="InterPro" id="IPR004158">
    <property type="entry name" value="DUF247_pln"/>
</dbReference>
<dbReference type="eggNOG" id="KOG2160">
    <property type="taxonomic scope" value="Eukaryota"/>
</dbReference>
<dbReference type="Gramene" id="KGN46403">
    <property type="protein sequence ID" value="KGN46403"/>
    <property type="gene ID" value="Csa_6G091270"/>
</dbReference>
<reference evidence="2 3" key="4">
    <citation type="journal article" date="2011" name="BMC Genomics">
        <title>RNA-Seq improves annotation of protein-coding genes in the cucumber genome.</title>
        <authorList>
            <person name="Li Z."/>
            <person name="Zhang Z."/>
            <person name="Yan P."/>
            <person name="Huang S."/>
            <person name="Fei Z."/>
            <person name="Lin K."/>
        </authorList>
    </citation>
    <scope>NUCLEOTIDE SEQUENCE [LARGE SCALE GENOMIC DNA]</scope>
    <source>
        <strain evidence="3">cv. 9930</strain>
    </source>
</reference>
<name>A0A0A0KAA3_CUCSA</name>
<dbReference type="PANTHER" id="PTHR31170">
    <property type="entry name" value="BNAC04G53230D PROTEIN"/>
    <property type="match status" value="1"/>
</dbReference>
<keyword evidence="1" id="KW-0812">Transmembrane</keyword>
<dbReference type="PANTHER" id="PTHR31170:SF18">
    <property type="entry name" value="(WILD MALAYSIAN BANANA) HYPOTHETICAL PROTEIN"/>
    <property type="match status" value="1"/>
</dbReference>
<keyword evidence="1" id="KW-1133">Transmembrane helix</keyword>
<reference evidence="2 3" key="2">
    <citation type="journal article" date="2009" name="PLoS ONE">
        <title>An integrated genetic and cytogenetic map of the cucumber genome.</title>
        <authorList>
            <person name="Ren Y."/>
            <person name="Zhang Z."/>
            <person name="Liu J."/>
            <person name="Staub J.E."/>
            <person name="Han Y."/>
            <person name="Cheng Z."/>
            <person name="Li X."/>
            <person name="Lu J."/>
            <person name="Miao H."/>
            <person name="Kang H."/>
            <person name="Xie B."/>
            <person name="Gu X."/>
            <person name="Wang X."/>
            <person name="Du Y."/>
            <person name="Jin W."/>
            <person name="Huang S."/>
        </authorList>
    </citation>
    <scope>NUCLEOTIDE SEQUENCE [LARGE SCALE GENOMIC DNA]</scope>
    <source>
        <strain evidence="3">cv. 9930</strain>
    </source>
</reference>
<dbReference type="EMBL" id="CM002927">
    <property type="protein sequence ID" value="KGN46403.1"/>
    <property type="molecule type" value="Genomic_DNA"/>
</dbReference>
<dbReference type="Pfam" id="PF03140">
    <property type="entry name" value="DUF247"/>
    <property type="match status" value="2"/>
</dbReference>
<keyword evidence="1" id="KW-0472">Membrane</keyword>
<organism evidence="2 3">
    <name type="scientific">Cucumis sativus</name>
    <name type="common">Cucumber</name>
    <dbReference type="NCBI Taxonomy" id="3659"/>
    <lineage>
        <taxon>Eukaryota</taxon>
        <taxon>Viridiplantae</taxon>
        <taxon>Streptophyta</taxon>
        <taxon>Embryophyta</taxon>
        <taxon>Tracheophyta</taxon>
        <taxon>Spermatophyta</taxon>
        <taxon>Magnoliopsida</taxon>
        <taxon>eudicotyledons</taxon>
        <taxon>Gunneridae</taxon>
        <taxon>Pentapetalae</taxon>
        <taxon>rosids</taxon>
        <taxon>fabids</taxon>
        <taxon>Cucurbitales</taxon>
        <taxon>Cucurbitaceae</taxon>
        <taxon>Benincaseae</taxon>
        <taxon>Cucumis</taxon>
    </lineage>
</organism>
<evidence type="ECO:0000256" key="1">
    <source>
        <dbReference type="SAM" id="Phobius"/>
    </source>
</evidence>
<dbReference type="Proteomes" id="UP000029981">
    <property type="component" value="Chromosome 6"/>
</dbReference>
<dbReference type="OMA" id="KQDETHE"/>
<evidence type="ECO:0000313" key="2">
    <source>
        <dbReference type="EMBL" id="KGN46403.1"/>
    </source>
</evidence>
<dbReference type="STRING" id="3659.A0A0A0KAA3"/>
<reference evidence="2 3" key="3">
    <citation type="journal article" date="2010" name="BMC Genomics">
        <title>Transcriptome sequencing and comparative analysis of cucumber flowers with different sex types.</title>
        <authorList>
            <person name="Guo S."/>
            <person name="Zheng Y."/>
            <person name="Joung J.G."/>
            <person name="Liu S."/>
            <person name="Zhang Z."/>
            <person name="Crasta O.R."/>
            <person name="Sobral B.W."/>
            <person name="Xu Y."/>
            <person name="Huang S."/>
            <person name="Fei Z."/>
        </authorList>
    </citation>
    <scope>NUCLEOTIDE SEQUENCE [LARGE SCALE GENOMIC DNA]</scope>
    <source>
        <strain evidence="3">cv. 9930</strain>
    </source>
</reference>
<evidence type="ECO:0000313" key="3">
    <source>
        <dbReference type="Proteomes" id="UP000029981"/>
    </source>
</evidence>
<sequence>MEIMKQEEMGGVVNEVNALLSKLEESIGMEEFLSTQHIKPSIYKIPQFIREVNPKAYEPKLVSLGPYHYGKPHLLPMEREKHKAFLHFKARNNLYLESIVDSVCSILEDLLGSYDDNLDDRWKEDVAMFLKLMIVDGCFVLDLISELSSKSLGRCMIWDIKRDMVLLENQLPLQLLKQLHALTTTNENEKENLDLEAMIWSWMGLSGEILSMRSPLHILDIYRSSLLSPTRCKQDETHENTITILEWTLTNEENVEYCQSNIRSATQLRKAGIKFEKSSTNNLMDVSFDFKQRVLRLPSLAIDDILTEPTLINIMAFEKLHVGVERQVTSFVVLMKNLIGMEKDVSLLASKGILSSNVIHDGNGVVQLFNVLAKGQTKYLESHIIWLENLKLKVPQTKNSWQIISIALFTFGFTYPFVQAITDKQVINSFVLIINTRGFSNDQNTTLTSLISNLLFVEKDELAIVEKKHILHMYRASLLYPPTLNYPIRDEIKENNKDDEFGLKCQIIPQATLLREVGIRFQKSKNKSLENVSFEKGVLTLPSLIVDDNTKTNLLNVMAFEKLHDEVGSQVTSFVVLMHNLIRIDKDVQLLSNGNINIIANAFMNDRDAVNLFSALGKGVYMETNNLTKIYISVNQYCDKSWNKWCADLKQSYFQNPWSILSLFHAGVFGFAILIVQAVYQIVDFHTKK</sequence>
<accession>A0A0A0KAA3</accession>
<dbReference type="AlphaFoldDB" id="A0A0A0KAA3"/>
<reference evidence="2 3" key="1">
    <citation type="journal article" date="2009" name="Nat. Genet.">
        <title>The genome of the cucumber, Cucumis sativus L.</title>
        <authorList>
            <person name="Huang S."/>
            <person name="Li R."/>
            <person name="Zhang Z."/>
            <person name="Li L."/>
            <person name="Gu X."/>
            <person name="Fan W."/>
            <person name="Lucas W.J."/>
            <person name="Wang X."/>
            <person name="Xie B."/>
            <person name="Ni P."/>
            <person name="Ren Y."/>
            <person name="Zhu H."/>
            <person name="Li J."/>
            <person name="Lin K."/>
            <person name="Jin W."/>
            <person name="Fei Z."/>
            <person name="Li G."/>
            <person name="Staub J."/>
            <person name="Kilian A."/>
            <person name="van der Vossen E.A."/>
            <person name="Wu Y."/>
            <person name="Guo J."/>
            <person name="He J."/>
            <person name="Jia Z."/>
            <person name="Ren Y."/>
            <person name="Tian G."/>
            <person name="Lu Y."/>
            <person name="Ruan J."/>
            <person name="Qian W."/>
            <person name="Wang M."/>
            <person name="Huang Q."/>
            <person name="Li B."/>
            <person name="Xuan Z."/>
            <person name="Cao J."/>
            <person name="Asan"/>
            <person name="Wu Z."/>
            <person name="Zhang J."/>
            <person name="Cai Q."/>
            <person name="Bai Y."/>
            <person name="Zhao B."/>
            <person name="Han Y."/>
            <person name="Li Y."/>
            <person name="Li X."/>
            <person name="Wang S."/>
            <person name="Shi Q."/>
            <person name="Liu S."/>
            <person name="Cho W.K."/>
            <person name="Kim J.Y."/>
            <person name="Xu Y."/>
            <person name="Heller-Uszynska K."/>
            <person name="Miao H."/>
            <person name="Cheng Z."/>
            <person name="Zhang S."/>
            <person name="Wu J."/>
            <person name="Yang Y."/>
            <person name="Kang H."/>
            <person name="Li M."/>
            <person name="Liang H."/>
            <person name="Ren X."/>
            <person name="Shi Z."/>
            <person name="Wen M."/>
            <person name="Jian M."/>
            <person name="Yang H."/>
            <person name="Zhang G."/>
            <person name="Yang Z."/>
            <person name="Chen R."/>
            <person name="Liu S."/>
            <person name="Li J."/>
            <person name="Ma L."/>
            <person name="Liu H."/>
            <person name="Zhou Y."/>
            <person name="Zhao J."/>
            <person name="Fang X."/>
            <person name="Li G."/>
            <person name="Fang L."/>
            <person name="Li Y."/>
            <person name="Liu D."/>
            <person name="Zheng H."/>
            <person name="Zhang Y."/>
            <person name="Qin N."/>
            <person name="Li Z."/>
            <person name="Yang G."/>
            <person name="Yang S."/>
            <person name="Bolund L."/>
            <person name="Kristiansen K."/>
            <person name="Zheng H."/>
            <person name="Li S."/>
            <person name="Zhang X."/>
            <person name="Yang H."/>
            <person name="Wang J."/>
            <person name="Sun R."/>
            <person name="Zhang B."/>
            <person name="Jiang S."/>
            <person name="Wang J."/>
            <person name="Du Y."/>
            <person name="Li S."/>
        </authorList>
    </citation>
    <scope>NUCLEOTIDE SEQUENCE [LARGE SCALE GENOMIC DNA]</scope>
    <source>
        <strain evidence="3">cv. 9930</strain>
    </source>
</reference>
<feature type="transmembrane region" description="Helical" evidence="1">
    <location>
        <begin position="658"/>
        <end position="680"/>
    </location>
</feature>
<keyword evidence="3" id="KW-1185">Reference proteome</keyword>
<proteinExistence type="predicted"/>
<protein>
    <submittedName>
        <fullName evidence="2">Uncharacterized protein</fullName>
    </submittedName>
</protein>